<comment type="caution">
    <text evidence="5">The sequence shown here is derived from an EMBL/GenBank/DDBJ whole genome shotgun (WGS) entry which is preliminary data.</text>
</comment>
<dbReference type="GO" id="GO:0006412">
    <property type="term" value="P:translation"/>
    <property type="evidence" value="ECO:0007669"/>
    <property type="project" value="InterPro"/>
</dbReference>
<dbReference type="PRINTS" id="PR00064">
    <property type="entry name" value="RIBOSOMALL35"/>
</dbReference>
<comment type="similarity">
    <text evidence="1 4">Belongs to the bacterial ribosomal protein bL35 family.</text>
</comment>
<evidence type="ECO:0000313" key="5">
    <source>
        <dbReference type="EMBL" id="KAJ0392655.1"/>
    </source>
</evidence>
<proteinExistence type="inferred from homology"/>
<evidence type="ECO:0000313" key="6">
    <source>
        <dbReference type="Proteomes" id="UP001209570"/>
    </source>
</evidence>
<dbReference type="SUPFAM" id="SSF143034">
    <property type="entry name" value="L35p-like"/>
    <property type="match status" value="1"/>
</dbReference>
<dbReference type="Pfam" id="PF01632">
    <property type="entry name" value="Ribosomal_L35p"/>
    <property type="match status" value="1"/>
</dbReference>
<dbReference type="HAMAP" id="MF_00514">
    <property type="entry name" value="Ribosomal_bL35"/>
    <property type="match status" value="1"/>
</dbReference>
<dbReference type="PANTHER" id="PTHR33343:SF1">
    <property type="entry name" value="LARGE RIBOSOMAL SUBUNIT PROTEIN BL35M"/>
    <property type="match status" value="1"/>
</dbReference>
<protein>
    <recommendedName>
        <fullName evidence="4">50S ribosomal protein L35</fullName>
    </recommendedName>
</protein>
<accession>A0AAD5LUF3</accession>
<dbReference type="PROSITE" id="PS00936">
    <property type="entry name" value="RIBOSOMAL_L35"/>
    <property type="match status" value="1"/>
</dbReference>
<dbReference type="Proteomes" id="UP001209570">
    <property type="component" value="Unassembled WGS sequence"/>
</dbReference>
<evidence type="ECO:0000256" key="2">
    <source>
        <dbReference type="ARBA" id="ARBA00022980"/>
    </source>
</evidence>
<dbReference type="AlphaFoldDB" id="A0AAD5LUF3"/>
<keyword evidence="6" id="KW-1185">Reference proteome</keyword>
<evidence type="ECO:0000256" key="3">
    <source>
        <dbReference type="ARBA" id="ARBA00023274"/>
    </source>
</evidence>
<evidence type="ECO:0000256" key="1">
    <source>
        <dbReference type="ARBA" id="ARBA00006598"/>
    </source>
</evidence>
<keyword evidence="2 4" id="KW-0689">Ribosomal protein</keyword>
<dbReference type="NCBIfam" id="TIGR00001">
    <property type="entry name" value="rpmI_bact"/>
    <property type="match status" value="1"/>
</dbReference>
<evidence type="ECO:0000256" key="4">
    <source>
        <dbReference type="RuleBase" id="RU000568"/>
    </source>
</evidence>
<name>A0AAD5LUF3_PYTIN</name>
<keyword evidence="3 4" id="KW-0687">Ribonucleoprotein</keyword>
<dbReference type="PANTHER" id="PTHR33343">
    <property type="entry name" value="54S RIBOSOMAL PROTEIN BL35M"/>
    <property type="match status" value="1"/>
</dbReference>
<reference evidence="5" key="1">
    <citation type="submission" date="2021-12" db="EMBL/GenBank/DDBJ databases">
        <title>Prjna785345.</title>
        <authorList>
            <person name="Rujirawat T."/>
            <person name="Krajaejun T."/>
        </authorList>
    </citation>
    <scope>NUCLEOTIDE SEQUENCE</scope>
    <source>
        <strain evidence="5">Pi057C3</strain>
    </source>
</reference>
<dbReference type="EMBL" id="JAKCXM010000594">
    <property type="protein sequence ID" value="KAJ0392655.1"/>
    <property type="molecule type" value="Genomic_DNA"/>
</dbReference>
<sequence>MIRSLARQLAGLAVTASRSSSSSSRAFSSAVLKRQAPLAVARAPKAASPSPLCGSSIAMRAALLMPTAAMQVRSMGYNLKSKSSVKKRFRVNANGTVKRAQANKRHLATKKNRKRIRRLGQTVLVEGKIRKNIISLLPGRV</sequence>
<gene>
    <name evidence="5" type="ORF">P43SY_005974</name>
</gene>
<dbReference type="GO" id="GO:0003735">
    <property type="term" value="F:structural constituent of ribosome"/>
    <property type="evidence" value="ECO:0007669"/>
    <property type="project" value="InterPro"/>
</dbReference>
<dbReference type="FunFam" id="4.10.410.60:FF:000001">
    <property type="entry name" value="50S ribosomal protein L35"/>
    <property type="match status" value="1"/>
</dbReference>
<dbReference type="InterPro" id="IPR021137">
    <property type="entry name" value="Ribosomal_bL35-like"/>
</dbReference>
<dbReference type="GO" id="GO:0015934">
    <property type="term" value="C:large ribosomal subunit"/>
    <property type="evidence" value="ECO:0007669"/>
    <property type="project" value="TreeGrafter"/>
</dbReference>
<organism evidence="5 6">
    <name type="scientific">Pythium insidiosum</name>
    <name type="common">Pythiosis disease agent</name>
    <dbReference type="NCBI Taxonomy" id="114742"/>
    <lineage>
        <taxon>Eukaryota</taxon>
        <taxon>Sar</taxon>
        <taxon>Stramenopiles</taxon>
        <taxon>Oomycota</taxon>
        <taxon>Peronosporomycetes</taxon>
        <taxon>Pythiales</taxon>
        <taxon>Pythiaceae</taxon>
        <taxon>Pythium</taxon>
    </lineage>
</organism>
<dbReference type="InterPro" id="IPR037229">
    <property type="entry name" value="Ribosomal_bL35_sf"/>
</dbReference>
<dbReference type="Gene3D" id="4.10.410.60">
    <property type="match status" value="1"/>
</dbReference>
<dbReference type="InterPro" id="IPR001706">
    <property type="entry name" value="Ribosomal_bL35"/>
</dbReference>
<dbReference type="InterPro" id="IPR018265">
    <property type="entry name" value="Ribosomal_bL35_CS"/>
</dbReference>